<dbReference type="EMBL" id="BCNV01000001">
    <property type="protein sequence ID" value="GAS80828.1"/>
    <property type="molecule type" value="Genomic_DNA"/>
</dbReference>
<dbReference type="AlphaFoldDB" id="A0A100VJ45"/>
<organism evidence="2 3">
    <name type="scientific">Paenibacillus amylolyticus</name>
    <dbReference type="NCBI Taxonomy" id="1451"/>
    <lineage>
        <taxon>Bacteria</taxon>
        <taxon>Bacillati</taxon>
        <taxon>Bacillota</taxon>
        <taxon>Bacilli</taxon>
        <taxon>Bacillales</taxon>
        <taxon>Paenibacillaceae</taxon>
        <taxon>Paenibacillus</taxon>
    </lineage>
</organism>
<comment type="caution">
    <text evidence="2">The sequence shown here is derived from an EMBL/GenBank/DDBJ whole genome shotgun (WGS) entry which is preliminary data.</text>
</comment>
<name>A0A100VJ45_PAEAM</name>
<dbReference type="Proteomes" id="UP000069697">
    <property type="component" value="Unassembled WGS sequence"/>
</dbReference>
<sequence length="55" mass="6204">MPSGTKKENNRLHESDSLDDMSTTPLMDEICLVYHKALNADAIFCAEYAADHLYN</sequence>
<evidence type="ECO:0000256" key="1">
    <source>
        <dbReference type="SAM" id="MobiDB-lite"/>
    </source>
</evidence>
<protein>
    <submittedName>
        <fullName evidence="2">Glucose-6-phosphate 1-dehydrogenase</fullName>
    </submittedName>
</protein>
<proteinExistence type="predicted"/>
<gene>
    <name evidence="2" type="ORF">PAHA3_0901</name>
</gene>
<accession>A0A100VJ45</accession>
<feature type="compositionally biased region" description="Basic and acidic residues" evidence="1">
    <location>
        <begin position="1"/>
        <end position="16"/>
    </location>
</feature>
<reference evidence="2 3" key="1">
    <citation type="journal article" date="2016" name="Genome Announc.">
        <title>Draft Genome Sequence of Paenibacillus amylolyticus Heshi-A3, Isolated from Fermented Rice Bran in a Japanese Fermented Seafood Dish.</title>
        <authorList>
            <person name="Akuzawa S."/>
            <person name="Nagaoka J."/>
            <person name="Kanekatsu M."/>
            <person name="Kubota E."/>
            <person name="Ohtake R."/>
            <person name="Suzuki T."/>
            <person name="Kanesaki Y."/>
        </authorList>
    </citation>
    <scope>NUCLEOTIDE SEQUENCE [LARGE SCALE GENOMIC DNA]</scope>
    <source>
        <strain evidence="2 3">Heshi-A3</strain>
    </source>
</reference>
<feature type="region of interest" description="Disordered" evidence="1">
    <location>
        <begin position="1"/>
        <end position="22"/>
    </location>
</feature>
<reference evidence="3" key="2">
    <citation type="submission" date="2016-01" db="EMBL/GenBank/DDBJ databases">
        <title>Draft Genome Sequence of Paenibacillus amylolyticus Heshi-A3 that Was Isolated from Fermented Rice Bran with Aging Salted Mackerel, Which Was Named Heshiko as Traditional Fermented Seafood in Japan.</title>
        <authorList>
            <person name="Akuzawa S."/>
            <person name="Nakagawa J."/>
            <person name="Kanekatsu T."/>
            <person name="Kubota E."/>
            <person name="Ohtake R."/>
            <person name="Suzuki T."/>
            <person name="Kanesaki Y."/>
        </authorList>
    </citation>
    <scope>NUCLEOTIDE SEQUENCE [LARGE SCALE GENOMIC DNA]</scope>
    <source>
        <strain evidence="3">Heshi-A3</strain>
    </source>
</reference>
<evidence type="ECO:0000313" key="2">
    <source>
        <dbReference type="EMBL" id="GAS80828.1"/>
    </source>
</evidence>
<evidence type="ECO:0000313" key="3">
    <source>
        <dbReference type="Proteomes" id="UP000069697"/>
    </source>
</evidence>